<dbReference type="PANTHER" id="PTHR40465:SF1">
    <property type="entry name" value="DUF6534 DOMAIN-CONTAINING PROTEIN"/>
    <property type="match status" value="1"/>
</dbReference>
<dbReference type="Pfam" id="PF20152">
    <property type="entry name" value="DUF6534"/>
    <property type="match status" value="1"/>
</dbReference>
<evidence type="ECO:0000313" key="4">
    <source>
        <dbReference type="Proteomes" id="UP000016930"/>
    </source>
</evidence>
<keyword evidence="1" id="KW-0812">Transmembrane</keyword>
<feature type="transmembrane region" description="Helical" evidence="1">
    <location>
        <begin position="98"/>
        <end position="127"/>
    </location>
</feature>
<feature type="transmembrane region" description="Helical" evidence="1">
    <location>
        <begin position="61"/>
        <end position="86"/>
    </location>
</feature>
<dbReference type="HOGENOM" id="CLU_046025_5_3_1"/>
<dbReference type="Proteomes" id="UP000016930">
    <property type="component" value="Unassembled WGS sequence"/>
</dbReference>
<evidence type="ECO:0000256" key="1">
    <source>
        <dbReference type="SAM" id="Phobius"/>
    </source>
</evidence>
<organism evidence="3 4">
    <name type="scientific">Ceriporiopsis subvermispora (strain B)</name>
    <name type="common">White-rot fungus</name>
    <name type="synonym">Gelatoporia subvermispora</name>
    <dbReference type="NCBI Taxonomy" id="914234"/>
    <lineage>
        <taxon>Eukaryota</taxon>
        <taxon>Fungi</taxon>
        <taxon>Dikarya</taxon>
        <taxon>Basidiomycota</taxon>
        <taxon>Agaricomycotina</taxon>
        <taxon>Agaricomycetes</taxon>
        <taxon>Polyporales</taxon>
        <taxon>Gelatoporiaceae</taxon>
        <taxon>Gelatoporia</taxon>
    </lineage>
</organism>
<sequence length="235" mass="25362">MYHYMIIEYGNPLSIVIPLWSFSAAVIVSGILAFCEFVTTIVFIALGIAQKSFNANGTINGVFYAGAGSAAAADIILASSLAIILWRRQTGFQKTDTVLKTLIIYSINTCALTCLVSITSIITFASLQSSPSLVYVAFYHQLPTLLFNALLATYNSRQDLRNAVVAKGEAVNIPLCDVSIRPRGVSYYASCGSDSRGIHISVDKSQSTKVDTCATFGSIETSTNRQSDGFNHEKD</sequence>
<name>M2QH11_CERS8</name>
<keyword evidence="4" id="KW-1185">Reference proteome</keyword>
<dbReference type="AlphaFoldDB" id="M2QH11"/>
<evidence type="ECO:0000313" key="3">
    <source>
        <dbReference type="EMBL" id="EMD36328.1"/>
    </source>
</evidence>
<keyword evidence="1" id="KW-0472">Membrane</keyword>
<feature type="transmembrane region" description="Helical" evidence="1">
    <location>
        <begin position="20"/>
        <end position="49"/>
    </location>
</feature>
<dbReference type="STRING" id="914234.M2QH11"/>
<protein>
    <recommendedName>
        <fullName evidence="2">DUF6534 domain-containing protein</fullName>
    </recommendedName>
</protein>
<dbReference type="EMBL" id="KB445798">
    <property type="protein sequence ID" value="EMD36328.1"/>
    <property type="molecule type" value="Genomic_DNA"/>
</dbReference>
<reference evidence="3 4" key="1">
    <citation type="journal article" date="2012" name="Proc. Natl. Acad. Sci. U.S.A.">
        <title>Comparative genomics of Ceriporiopsis subvermispora and Phanerochaete chrysosporium provide insight into selective ligninolysis.</title>
        <authorList>
            <person name="Fernandez-Fueyo E."/>
            <person name="Ruiz-Duenas F.J."/>
            <person name="Ferreira P."/>
            <person name="Floudas D."/>
            <person name="Hibbett D.S."/>
            <person name="Canessa P."/>
            <person name="Larrondo L.F."/>
            <person name="James T.Y."/>
            <person name="Seelenfreund D."/>
            <person name="Lobos S."/>
            <person name="Polanco R."/>
            <person name="Tello M."/>
            <person name="Honda Y."/>
            <person name="Watanabe T."/>
            <person name="Watanabe T."/>
            <person name="Ryu J.S."/>
            <person name="Kubicek C.P."/>
            <person name="Schmoll M."/>
            <person name="Gaskell J."/>
            <person name="Hammel K.E."/>
            <person name="St John F.J."/>
            <person name="Vanden Wymelenberg A."/>
            <person name="Sabat G."/>
            <person name="Splinter BonDurant S."/>
            <person name="Syed K."/>
            <person name="Yadav J.S."/>
            <person name="Doddapaneni H."/>
            <person name="Subramanian V."/>
            <person name="Lavin J.L."/>
            <person name="Oguiza J.A."/>
            <person name="Perez G."/>
            <person name="Pisabarro A.G."/>
            <person name="Ramirez L."/>
            <person name="Santoyo F."/>
            <person name="Master E."/>
            <person name="Coutinho P.M."/>
            <person name="Henrissat B."/>
            <person name="Lombard V."/>
            <person name="Magnuson J.K."/>
            <person name="Kuees U."/>
            <person name="Hori C."/>
            <person name="Igarashi K."/>
            <person name="Samejima M."/>
            <person name="Held B.W."/>
            <person name="Barry K.W."/>
            <person name="LaButti K.M."/>
            <person name="Lapidus A."/>
            <person name="Lindquist E.A."/>
            <person name="Lucas S.M."/>
            <person name="Riley R."/>
            <person name="Salamov A.A."/>
            <person name="Hoffmeister D."/>
            <person name="Schwenk D."/>
            <person name="Hadar Y."/>
            <person name="Yarden O."/>
            <person name="de Vries R.P."/>
            <person name="Wiebenga A."/>
            <person name="Stenlid J."/>
            <person name="Eastwood D."/>
            <person name="Grigoriev I.V."/>
            <person name="Berka R.M."/>
            <person name="Blanchette R.A."/>
            <person name="Kersten P."/>
            <person name="Martinez A.T."/>
            <person name="Vicuna R."/>
            <person name="Cullen D."/>
        </authorList>
    </citation>
    <scope>NUCLEOTIDE SEQUENCE [LARGE SCALE GENOMIC DNA]</scope>
    <source>
        <strain evidence="3 4">B</strain>
    </source>
</reference>
<accession>M2QH11</accession>
<feature type="transmembrane region" description="Helical" evidence="1">
    <location>
        <begin position="133"/>
        <end position="151"/>
    </location>
</feature>
<dbReference type="InterPro" id="IPR045339">
    <property type="entry name" value="DUF6534"/>
</dbReference>
<proteinExistence type="predicted"/>
<feature type="domain" description="DUF6534" evidence="2">
    <location>
        <begin position="70"/>
        <end position="158"/>
    </location>
</feature>
<evidence type="ECO:0000259" key="2">
    <source>
        <dbReference type="Pfam" id="PF20152"/>
    </source>
</evidence>
<keyword evidence="1" id="KW-1133">Transmembrane helix</keyword>
<dbReference type="PANTHER" id="PTHR40465">
    <property type="entry name" value="CHROMOSOME 1, WHOLE GENOME SHOTGUN SEQUENCE"/>
    <property type="match status" value="1"/>
</dbReference>
<gene>
    <name evidence="3" type="ORF">CERSUDRAFT_95661</name>
</gene>
<dbReference type="OrthoDB" id="2535105at2759"/>